<dbReference type="GO" id="GO:0005737">
    <property type="term" value="C:cytoplasm"/>
    <property type="evidence" value="ECO:0007669"/>
    <property type="project" value="UniProtKB-SubCell"/>
</dbReference>
<feature type="region of interest" description="Disordered" evidence="6">
    <location>
        <begin position="71"/>
        <end position="110"/>
    </location>
</feature>
<dbReference type="AlphaFoldDB" id="L5M3Y7"/>
<feature type="domain" description="IF rod" evidence="7">
    <location>
        <begin position="1"/>
        <end position="76"/>
    </location>
</feature>
<organism evidence="8 9">
    <name type="scientific">Myotis davidii</name>
    <name type="common">David's myotis</name>
    <dbReference type="NCBI Taxonomy" id="225400"/>
    <lineage>
        <taxon>Eukaryota</taxon>
        <taxon>Metazoa</taxon>
        <taxon>Chordata</taxon>
        <taxon>Craniata</taxon>
        <taxon>Vertebrata</taxon>
        <taxon>Euteleostomi</taxon>
        <taxon>Mammalia</taxon>
        <taxon>Eutheria</taxon>
        <taxon>Laurasiatheria</taxon>
        <taxon>Chiroptera</taxon>
        <taxon>Yangochiroptera</taxon>
        <taxon>Vespertilionidae</taxon>
        <taxon>Myotis</taxon>
    </lineage>
</organism>
<feature type="compositionally biased region" description="Basic and acidic residues" evidence="6">
    <location>
        <begin position="92"/>
        <end position="104"/>
    </location>
</feature>
<dbReference type="GO" id="GO:0030424">
    <property type="term" value="C:axon"/>
    <property type="evidence" value="ECO:0007669"/>
    <property type="project" value="TreeGrafter"/>
</dbReference>
<evidence type="ECO:0000256" key="3">
    <source>
        <dbReference type="ARBA" id="ARBA00022754"/>
    </source>
</evidence>
<comment type="similarity">
    <text evidence="5">Belongs to the intermediate filament family.</text>
</comment>
<dbReference type="GO" id="GO:0005882">
    <property type="term" value="C:intermediate filament"/>
    <property type="evidence" value="ECO:0007669"/>
    <property type="project" value="UniProtKB-KW"/>
</dbReference>
<evidence type="ECO:0000256" key="1">
    <source>
        <dbReference type="ARBA" id="ARBA00004496"/>
    </source>
</evidence>
<dbReference type="PROSITE" id="PS00226">
    <property type="entry name" value="IF_ROD_1"/>
    <property type="match status" value="1"/>
</dbReference>
<dbReference type="GO" id="GO:0033693">
    <property type="term" value="P:neurofilament bundle assembly"/>
    <property type="evidence" value="ECO:0007669"/>
    <property type="project" value="TreeGrafter"/>
</dbReference>
<evidence type="ECO:0000256" key="2">
    <source>
        <dbReference type="ARBA" id="ARBA00022490"/>
    </source>
</evidence>
<gene>
    <name evidence="8" type="ORF">MDA_GLEAN10001963</name>
</gene>
<dbReference type="Pfam" id="PF00038">
    <property type="entry name" value="Filament"/>
    <property type="match status" value="1"/>
</dbReference>
<dbReference type="PANTHER" id="PTHR45652">
    <property type="entry name" value="GLIAL FIBRILLARY ACIDIC PROTEIN"/>
    <property type="match status" value="1"/>
</dbReference>
<dbReference type="SUPFAM" id="SSF64593">
    <property type="entry name" value="Intermediate filament protein, coiled coil region"/>
    <property type="match status" value="1"/>
</dbReference>
<dbReference type="Gene3D" id="1.20.5.170">
    <property type="match status" value="1"/>
</dbReference>
<evidence type="ECO:0000259" key="7">
    <source>
        <dbReference type="PROSITE" id="PS51842"/>
    </source>
</evidence>
<protein>
    <submittedName>
        <fullName evidence="8">Neurofilament light polypeptide</fullName>
    </submittedName>
</protein>
<reference evidence="9" key="1">
    <citation type="journal article" date="2013" name="Science">
        <title>Comparative analysis of bat genomes provides insight into the evolution of flight and immunity.</title>
        <authorList>
            <person name="Zhang G."/>
            <person name="Cowled C."/>
            <person name="Shi Z."/>
            <person name="Huang Z."/>
            <person name="Bishop-Lilly K.A."/>
            <person name="Fang X."/>
            <person name="Wynne J.W."/>
            <person name="Xiong Z."/>
            <person name="Baker M.L."/>
            <person name="Zhao W."/>
            <person name="Tachedjian M."/>
            <person name="Zhu Y."/>
            <person name="Zhou P."/>
            <person name="Jiang X."/>
            <person name="Ng J."/>
            <person name="Yang L."/>
            <person name="Wu L."/>
            <person name="Xiao J."/>
            <person name="Feng Y."/>
            <person name="Chen Y."/>
            <person name="Sun X."/>
            <person name="Zhang Y."/>
            <person name="Marsh G.A."/>
            <person name="Crameri G."/>
            <person name="Broder C.C."/>
            <person name="Frey K.G."/>
            <person name="Wang L.F."/>
            <person name="Wang J."/>
        </authorList>
    </citation>
    <scope>NUCLEOTIDE SEQUENCE [LARGE SCALE GENOMIC DNA]</scope>
</reference>
<dbReference type="EMBL" id="KB104381">
    <property type="protein sequence ID" value="ELK33379.1"/>
    <property type="molecule type" value="Genomic_DNA"/>
</dbReference>
<proteinExistence type="inferred from homology"/>
<evidence type="ECO:0000256" key="5">
    <source>
        <dbReference type="RuleBase" id="RU000685"/>
    </source>
</evidence>
<dbReference type="InterPro" id="IPR050405">
    <property type="entry name" value="Intermediate_filament"/>
</dbReference>
<dbReference type="FunFam" id="1.20.5.170:FF:000002">
    <property type="entry name" value="Type I keratin KA11"/>
    <property type="match status" value="1"/>
</dbReference>
<accession>L5M3Y7</accession>
<dbReference type="GO" id="GO:0099160">
    <property type="term" value="C:postsynaptic intermediate filament cytoskeleton"/>
    <property type="evidence" value="ECO:0007669"/>
    <property type="project" value="TreeGrafter"/>
</dbReference>
<evidence type="ECO:0000313" key="8">
    <source>
        <dbReference type="EMBL" id="ELK33379.1"/>
    </source>
</evidence>
<dbReference type="InterPro" id="IPR039008">
    <property type="entry name" value="IF_rod_dom"/>
</dbReference>
<dbReference type="Proteomes" id="UP000010556">
    <property type="component" value="Unassembled WGS sequence"/>
</dbReference>
<dbReference type="GO" id="GO:0099184">
    <property type="term" value="F:structural constituent of postsynaptic intermediate filament cytoskeleton"/>
    <property type="evidence" value="ECO:0007669"/>
    <property type="project" value="TreeGrafter"/>
</dbReference>
<dbReference type="InterPro" id="IPR018039">
    <property type="entry name" value="IF_conserved"/>
</dbReference>
<keyword evidence="3 5" id="KW-0403">Intermediate filament</keyword>
<name>L5M3Y7_MYODS</name>
<keyword evidence="4" id="KW-0175">Coiled coil</keyword>
<feature type="compositionally biased region" description="Acidic residues" evidence="6">
    <location>
        <begin position="71"/>
        <end position="91"/>
    </location>
</feature>
<evidence type="ECO:0000256" key="6">
    <source>
        <dbReference type="SAM" id="MobiDB-lite"/>
    </source>
</evidence>
<keyword evidence="9" id="KW-1185">Reference proteome</keyword>
<sequence length="110" mass="12684">MKKVLEQQLQELEDQQNADISAMQDTINKLENELRTAESELARYLKEYQDLLNVKMALDIDVAAYRKLLEGEAEEEKEKEEAEEEGGEEEKEGAREEFENSKEEEGGEGE</sequence>
<dbReference type="PANTHER" id="PTHR45652:SF8">
    <property type="entry name" value="NEUROFILAMENT LIGHT POLYPEPTIDE"/>
    <property type="match status" value="1"/>
</dbReference>
<evidence type="ECO:0000313" key="9">
    <source>
        <dbReference type="Proteomes" id="UP000010556"/>
    </source>
</evidence>
<evidence type="ECO:0000256" key="4">
    <source>
        <dbReference type="ARBA" id="ARBA00023054"/>
    </source>
</evidence>
<comment type="subcellular location">
    <subcellularLocation>
        <location evidence="1">Cytoplasm</location>
    </subcellularLocation>
</comment>
<keyword evidence="2" id="KW-0963">Cytoplasm</keyword>
<dbReference type="PROSITE" id="PS51842">
    <property type="entry name" value="IF_ROD_2"/>
    <property type="match status" value="1"/>
</dbReference>